<sequence length="96" mass="11181">MVYNNCGQECMFFSVAVLEKEAMRGGTPLHLKVFVKSRNFYIWLCCFILERKRHNSSLVLSMCFVFKLIRFGCVVFFLNTGLGEDLKLCTFLHMIP</sequence>
<dbReference type="Araport" id="AT4G12990"/>
<evidence type="ECO:0000313" key="6">
    <source>
        <dbReference type="EMBL" id="CAB45498.1"/>
    </source>
</evidence>
<dbReference type="EMBL" id="AL079349">
    <property type="protein sequence ID" value="CAB45498.1"/>
    <property type="molecule type" value="Genomic_DNA"/>
</dbReference>
<evidence type="ECO:0000313" key="7">
    <source>
        <dbReference type="EMBL" id="CAB78341.1"/>
    </source>
</evidence>
<reference evidence="5" key="7">
    <citation type="submission" date="2011-02" db="EMBL/GenBank/DDBJ databases">
        <authorList>
            <consortium name="TAIR"/>
            <person name="Swarbreck D."/>
            <person name="Lamesch P."/>
            <person name="Wilks C."/>
            <person name="Huala E."/>
        </authorList>
    </citation>
    <scope>NUCLEOTIDE SEQUENCE</scope>
</reference>
<evidence type="ECO:0000313" key="4">
    <source>
        <dbReference type="EMBL" id="AAR92300.1"/>
    </source>
</evidence>
<evidence type="ECO:0000256" key="1">
    <source>
        <dbReference type="SAM" id="Phobius"/>
    </source>
</evidence>
<dbReference type="FunCoup" id="Q9SV70">
    <property type="interactions" value="10"/>
</dbReference>
<dbReference type="ExpressionAtlas" id="Q9SV70">
    <property type="expression patterns" value="baseline and differential"/>
</dbReference>
<name>Q9SV70_ARATH</name>
<proteinExistence type="evidence at transcript level"/>
<reference evidence="5" key="8">
    <citation type="submission" date="2016-05" db="EMBL/GenBank/DDBJ databases">
        <authorList>
            <person name="Krishnakumar V."/>
            <person name="Cheng C.-Y."/>
            <person name="Chan A.P."/>
            <person name="Schobel S."/>
            <person name="Kim M."/>
            <person name="Ferlanti E.S."/>
            <person name="Belyaeva I."/>
            <person name="Rosen B.D."/>
            <person name="Micklem G."/>
            <person name="Miller J.R."/>
            <person name="Vaughn M."/>
            <person name="Town C.D."/>
        </authorList>
    </citation>
    <scope>NUCLEOTIDE SEQUENCE</scope>
</reference>
<dbReference type="AlphaFoldDB" id="Q9SV70"/>
<dbReference type="TAIR" id="AT4G12990"/>
<dbReference type="EMBL" id="CP002687">
    <property type="protein sequence ID" value="ANM68089.1"/>
    <property type="molecule type" value="Genomic_DNA"/>
</dbReference>
<accession>Q9SV70</accession>
<reference evidence="5 8" key="1">
    <citation type="journal article" date="1999" name="Nature">
        <title>Sequence and analysis of chromosome 4 of the plant Arabidopsis thaliana.</title>
        <authorList>
            <consortium name="EU"/>
            <consortium name="CSHL and WU Arabidopsis Sequencing Project"/>
            <person name="Mayer K."/>
            <person name="Schuller C."/>
            <person name="Wambutt R."/>
            <person name="Murphy G."/>
            <person name="Volckaert G."/>
            <person name="Pohl T."/>
            <person name="Dusterhoft A."/>
            <person name="Stiekema W."/>
            <person name="Entian K.D."/>
            <person name="Terryn N."/>
            <person name="Harris B."/>
            <person name="Ansorge W."/>
            <person name="Brandt P."/>
            <person name="Grivell L."/>
            <person name="Rieger M."/>
            <person name="Weichselgartner M."/>
            <person name="de Simone V."/>
            <person name="Obermaier B."/>
            <person name="Mache R."/>
            <person name="Muller M."/>
            <person name="Kreis M."/>
            <person name="Delseny M."/>
            <person name="Puigdomenech P."/>
            <person name="Watson M."/>
            <person name="Schmidtheini T."/>
            <person name="Reichert B."/>
            <person name="Portatelle D."/>
            <person name="Perez-Alonso M."/>
            <person name="Boutry M."/>
            <person name="Bancroft I."/>
            <person name="Vos P."/>
            <person name="Hoheisel J."/>
            <person name="Zimmermann W."/>
            <person name="Wedler H."/>
            <person name="Ridley P."/>
            <person name="Langham S.A."/>
            <person name="McCullagh B."/>
            <person name="Bilham L."/>
            <person name="Robben J."/>
            <person name="Van der Schueren J."/>
            <person name="Grymonprez B."/>
            <person name="Chuang Y.J."/>
            <person name="Vandenbussche F."/>
            <person name="Braeken M."/>
            <person name="Weltjens I."/>
            <person name="Voet M."/>
            <person name="Bastiaens I."/>
            <person name="Aert R."/>
            <person name="Defoor E."/>
            <person name="Weitzenegger T."/>
            <person name="Bothe G."/>
            <person name="Ramsperger U."/>
            <person name="Hilbert H."/>
            <person name="Braun M."/>
            <person name="Holzer E."/>
            <person name="Brandt A."/>
            <person name="Peters S."/>
            <person name="van Staveren M."/>
            <person name="Dirske W."/>
            <person name="Mooijman P."/>
            <person name="Klein Lankhorst R."/>
            <person name="Rose M."/>
            <person name="Hauf J."/>
            <person name="Kotter P."/>
            <person name="Berneiser S."/>
            <person name="Hempel S."/>
            <person name="Feldpausch M."/>
            <person name="Lamberth S."/>
            <person name="Van den Daele H."/>
            <person name="De Keyser A."/>
            <person name="Buysshaert C."/>
            <person name="Gielen J."/>
            <person name="Villarroel R."/>
            <person name="De Clercq R."/>
            <person name="Van Montagu M."/>
            <person name="Rogers J."/>
            <person name="Cronin A."/>
            <person name="Quail M."/>
            <person name="Bray-Allen S."/>
            <person name="Clark L."/>
            <person name="Doggett J."/>
            <person name="Hall S."/>
            <person name="Kay M."/>
            <person name="Lennard N."/>
            <person name="McLay K."/>
            <person name="Mayes R."/>
            <person name="Pettett A."/>
            <person name="Rajandream M.A."/>
            <person name="Lyne M."/>
            <person name="Benes V."/>
            <person name="Rechmann S."/>
            <person name="Borkova D."/>
            <person name="Blocker H."/>
            <person name="Scharfe M."/>
            <person name="Grimm M."/>
            <person name="Lohnert T.H."/>
            <person name="Dose S."/>
            <person name="de Haan M."/>
            <person name="Maarse A."/>
            <person name="Schafer M."/>
            <person name="Muller-Auer S."/>
            <person name="Gabel C."/>
            <person name="Fuchs M."/>
            <person name="Fartmann B."/>
            <person name="Granderath K."/>
            <person name="Dauner D."/>
            <person name="Herzl A."/>
            <person name="Neumann S."/>
            <person name="Argiriou A."/>
            <person name="Vitale D."/>
            <person name="Liguori R."/>
            <person name="Piravandi E."/>
            <person name="Massenet O."/>
            <person name="Quigley F."/>
            <person name="Clabauld G."/>
            <person name="Mundlein A."/>
            <person name="Felber R."/>
            <person name="Schnabl S."/>
            <person name="Hiller R."/>
            <person name="Schmidt W."/>
            <person name="Lecharny A."/>
            <person name="Aubourg S."/>
            <person name="Chefdor F."/>
            <person name="Cooke R."/>
            <person name="Berger C."/>
            <person name="Montfort A."/>
            <person name="Casacuberta E."/>
            <person name="Gibbons T."/>
            <person name="Weber N."/>
            <person name="Vandenbol M."/>
            <person name="Bargues M."/>
            <person name="Terol J."/>
            <person name="Torres A."/>
            <person name="Perez-Perez A."/>
            <person name="Purnelle B."/>
            <person name="Bent E."/>
            <person name="Johnson S."/>
            <person name="Tacon D."/>
            <person name="Jesse T."/>
            <person name="Heijnen L."/>
            <person name="Schwarz S."/>
            <person name="Scholler P."/>
            <person name="Heber S."/>
            <person name="Francs P."/>
            <person name="Bielke C."/>
            <person name="Frishman D."/>
            <person name="Haase D."/>
            <person name="Lemcke K."/>
            <person name="Mewes H.W."/>
            <person name="Stocker S."/>
            <person name="Zaccaria P."/>
            <person name="Bevan M."/>
            <person name="Wilson R.K."/>
            <person name="de la Bastide M."/>
            <person name="Habermann K."/>
            <person name="Parnell L."/>
            <person name="Dedhia N."/>
            <person name="Gnoj L."/>
            <person name="Schutz K."/>
            <person name="Huang E."/>
            <person name="Spiegel L."/>
            <person name="Sehkon M."/>
            <person name="Murray J."/>
            <person name="Sheet P."/>
            <person name="Cordes M."/>
            <person name="Abu-Threideh J."/>
            <person name="Stoneking T."/>
            <person name="Kalicki J."/>
            <person name="Graves T."/>
            <person name="Harmon G."/>
            <person name="Edwards J."/>
            <person name="Latreille P."/>
            <person name="Courtney L."/>
            <person name="Cloud J."/>
            <person name="Abbott A."/>
            <person name="Scott K."/>
            <person name="Johnson D."/>
            <person name="Minx P."/>
            <person name="Bentley D."/>
            <person name="Fulton B."/>
            <person name="Miller N."/>
            <person name="Greco T."/>
            <person name="Kemp K."/>
            <person name="Kramer J."/>
            <person name="Fulton L."/>
            <person name="Mardis E."/>
            <person name="Dante M."/>
            <person name="Pepin K."/>
            <person name="Hillier L."/>
            <person name="Nelson J."/>
            <person name="Spieth J."/>
            <person name="Ryan E."/>
            <person name="Andrews S."/>
            <person name="Geisel C."/>
            <person name="Layman D."/>
            <person name="Du H."/>
            <person name="Ali J."/>
            <person name="Berghoff A."/>
            <person name="Jones K."/>
            <person name="Drone K."/>
            <person name="Cotton M."/>
            <person name="Joshu C."/>
            <person name="Antonoiu B."/>
            <person name="Zidanic M."/>
            <person name="Strong C."/>
            <person name="Sun H."/>
            <person name="Lamar B."/>
            <person name="Yordan C."/>
            <person name="Ma P."/>
            <person name="Zhong J."/>
            <person name="Preston R."/>
            <person name="Vil D."/>
            <person name="Shekher M."/>
            <person name="Matero A."/>
            <person name="Shah R."/>
            <person name="Swaby I.K."/>
            <person name="O'Shaughnessy A."/>
            <person name="Rodriguez M."/>
            <person name="Hoffmann J."/>
            <person name="Till S."/>
            <person name="Granat S."/>
            <person name="Shohdy N."/>
            <person name="Hasegawa A."/>
            <person name="Hameed A."/>
            <person name="Lodhi M."/>
            <person name="Johnson A."/>
            <person name="Chen E."/>
            <person name="Marra M."/>
            <person name="Martienssen R."/>
            <person name="McCombie W.R."/>
        </authorList>
    </citation>
    <scope>NUCLEOTIDE SEQUENCE [LARGE SCALE GENOMIC DNA]</scope>
    <source>
        <strain evidence="8">cv. Columbia</strain>
    </source>
</reference>
<keyword evidence="1 5" id="KW-0812">Transmembrane</keyword>
<gene>
    <name evidence="2 5" type="ordered locus">At4g12990</name>
    <name evidence="5" type="ORF">F25G13.80</name>
    <name evidence="5" type="ORF">F25G13_80</name>
</gene>
<reference evidence="3" key="5">
    <citation type="submission" date="2003-11" db="EMBL/GenBank/DDBJ databases">
        <title>Arabidopsis cDNA clones.</title>
        <authorList>
            <person name="Cheuk R."/>
            <person name="Chen H."/>
            <person name="Kim C.J."/>
            <person name="Shinn P."/>
            <person name="Ecker J.R."/>
        </authorList>
    </citation>
    <scope>NUCLEOTIDE SEQUENCE</scope>
</reference>
<reference evidence="4" key="6">
    <citation type="submission" date="2004-01" db="EMBL/GenBank/DDBJ databases">
        <title>Arabidopsis ORF clones.</title>
        <authorList>
            <person name="Cheuk R."/>
            <person name="Chen H."/>
            <person name="Kim C.J."/>
            <person name="Shinn P."/>
            <person name="Ecker J.R."/>
        </authorList>
    </citation>
    <scope>NUCLEOTIDE SEQUENCE</scope>
</reference>
<reference evidence="8" key="9">
    <citation type="journal article" date="2017" name="Plant J.">
        <title>Araport11: a complete reannotation of the Arabidopsis thaliana reference genome.</title>
        <authorList>
            <person name="Cheng C.Y."/>
            <person name="Krishnakumar V."/>
            <person name="Chan A.P."/>
            <person name="Thibaud-Nissen F."/>
            <person name="Schobel S."/>
            <person name="Town C.D."/>
        </authorList>
    </citation>
    <scope>GENOME REANNOTATION</scope>
    <source>
        <strain evidence="8">cv. Columbia</strain>
    </source>
</reference>
<evidence type="ECO:0000313" key="3">
    <source>
        <dbReference type="EMBL" id="AAR24138.1"/>
    </source>
</evidence>
<dbReference type="HOGENOM" id="CLU_2362612_0_0_1"/>
<dbReference type="EMBL" id="CP002687">
    <property type="protein sequence ID" value="ANM68086.1"/>
    <property type="molecule type" value="Genomic_DNA"/>
</dbReference>
<dbReference type="KEGG" id="ath:AT4G12990"/>
<dbReference type="EMBL" id="CP002687">
    <property type="protein sequence ID" value="AEE83211.1"/>
    <property type="molecule type" value="Genomic_DNA"/>
</dbReference>
<dbReference type="PaxDb" id="3702-AT4G12990.1"/>
<dbReference type="PIR" id="T10201">
    <property type="entry name" value="T10201"/>
</dbReference>
<evidence type="ECO:0000313" key="5">
    <source>
        <dbReference type="EMBL" id="AEE83211.1"/>
    </source>
</evidence>
<dbReference type="EMBL" id="AL161535">
    <property type="protein sequence ID" value="CAB78341.1"/>
    <property type="molecule type" value="Genomic_DNA"/>
</dbReference>
<feature type="transmembrane region" description="Helical" evidence="1">
    <location>
        <begin position="58"/>
        <end position="78"/>
    </location>
</feature>
<keyword evidence="8" id="KW-1185">Reference proteome</keyword>
<reference evidence="7" key="3">
    <citation type="submission" date="2000-03" db="EMBL/GenBank/DDBJ databases">
        <authorList>
            <person name="Pohl T."/>
            <person name="Weizenegger T."/>
            <person name="Mewes H.W."/>
            <person name="Lemcke K."/>
            <person name="Mayer K.F.X."/>
        </authorList>
    </citation>
    <scope>NUCLEOTIDE SEQUENCE</scope>
</reference>
<keyword evidence="1" id="KW-1133">Transmembrane helix</keyword>
<reference evidence="6" key="4">
    <citation type="submission" date="2001-10" db="EMBL/GenBank/DDBJ databases">
        <authorList>
            <person name="EU Arabidopsis sequencing project"/>
        </authorList>
    </citation>
    <scope>NUCLEOTIDE SEQUENCE</scope>
</reference>
<dbReference type="Proteomes" id="UP000006548">
    <property type="component" value="Chromosome 4"/>
</dbReference>
<dbReference type="EMBL" id="BT011264">
    <property type="protein sequence ID" value="AAR92300.1"/>
    <property type="molecule type" value="mRNA"/>
</dbReference>
<dbReference type="EMBL" id="CP002687">
    <property type="protein sequence ID" value="ANM68088.1"/>
    <property type="molecule type" value="Genomic_DNA"/>
</dbReference>
<reference evidence="6" key="2">
    <citation type="submission" date="1999-06" db="EMBL/GenBank/DDBJ databases">
        <authorList>
            <person name="Bevan M."/>
            <person name="Pohl T."/>
            <person name="Weizenegger T."/>
            <person name="Bancroft I."/>
            <person name="Mewes H.W."/>
            <person name="Rudd S."/>
            <person name="Schoof H."/>
            <person name="Mayer K.F.X."/>
        </authorList>
    </citation>
    <scope>NUCLEOTIDE SEQUENCE</scope>
</reference>
<evidence type="ECO:0000313" key="8">
    <source>
        <dbReference type="Proteomes" id="UP000006548"/>
    </source>
</evidence>
<protein>
    <submittedName>
        <fullName evidence="3">At4g12990</fullName>
    </submittedName>
    <submittedName>
        <fullName evidence="5">Transmembrane protein</fullName>
    </submittedName>
</protein>
<evidence type="ECO:0000313" key="2">
    <source>
        <dbReference type="Araport" id="AT4G12990"/>
    </source>
</evidence>
<organism evidence="6">
    <name type="scientific">Arabidopsis thaliana</name>
    <name type="common">Mouse-ear cress</name>
    <dbReference type="NCBI Taxonomy" id="3702"/>
    <lineage>
        <taxon>Eukaryota</taxon>
        <taxon>Viridiplantae</taxon>
        <taxon>Streptophyta</taxon>
        <taxon>Embryophyta</taxon>
        <taxon>Tracheophyta</taxon>
        <taxon>Spermatophyta</taxon>
        <taxon>Magnoliopsida</taxon>
        <taxon>eudicotyledons</taxon>
        <taxon>Gunneridae</taxon>
        <taxon>Pentapetalae</taxon>
        <taxon>rosids</taxon>
        <taxon>malvids</taxon>
        <taxon>Brassicales</taxon>
        <taxon>Brassicaceae</taxon>
        <taxon>Camelineae</taxon>
        <taxon>Arabidopsis</taxon>
    </lineage>
</organism>
<dbReference type="EMBL" id="BT010771">
    <property type="protein sequence ID" value="AAR24138.1"/>
    <property type="molecule type" value="mRNA"/>
</dbReference>
<dbReference type="GeneID" id="826912"/>
<dbReference type="STRING" id="3702.Q9SV70"/>
<keyword evidence="1" id="KW-0472">Membrane</keyword>